<feature type="domain" description="Aminoglycoside phosphotransferase" evidence="7">
    <location>
        <begin position="115"/>
        <end position="337"/>
    </location>
</feature>
<dbReference type="SUPFAM" id="SSF56112">
    <property type="entry name" value="Protein kinase-like (PK-like)"/>
    <property type="match status" value="1"/>
</dbReference>
<evidence type="ECO:0000256" key="6">
    <source>
        <dbReference type="ARBA" id="ARBA00031849"/>
    </source>
</evidence>
<gene>
    <name evidence="8" type="ORF">ASPZODRAFT_676262</name>
</gene>
<comment type="subcellular location">
    <subcellularLocation>
        <location evidence="1">Mitochondrion</location>
    </subcellularLocation>
</comment>
<protein>
    <recommendedName>
        <fullName evidence="3">Altered inheritance of mitochondria protein 9, mitochondrial</fullName>
    </recommendedName>
    <alternativeName>
        <fullName evidence="6">Found in mitochondrial proteome protein 29</fullName>
    </alternativeName>
</protein>
<sequence>MSRLYTRTLVRPPTRRRYTIYQNGQRINRHQLFSYRNGRFLINEGYELAKRYAPFNVDALCEIIAALPQVSSPVASIDKKEGGYNKGLLVTAENGRQVVAKIPCLNIVPPWYGTASEVAVLQMVREQTSIPVSKVLTWSDTKSNPVGSEYIVLEKSHGTQLTALWDDLKEQDRVQLIRAFARLESQLTGIKFPAYGSLFMRDRLAPPLHEPGRTIDVDERYCLGPMYHGSWPGGYAANPEEYAQYAGPSFAQQGIWQIEHFKTSYGGRGPHFGTPAEHVEVLRMAVQVMPLLATLPAIEHHSTPVLCHPDFHPGNIFVAAEDPTRITGVIDWQFTAILPRFTQVQWPLFLNPPEEYQTGMGRPELPPHFDDQDVEKDEEYSSTGAALLKSHLESYLALTETDVAIRQLFTSCPYTYRDGIVPLRDCLVRLYQEWPRLNVPGDRPCPYSFSRVEIDRHERQMADYRDWLNLRKYTFELLQSNEGGWVPPQVDFAAAQSKMQLLYRRFVRSKAKEMPEREARKLWFFRERG</sequence>
<evidence type="ECO:0000256" key="3">
    <source>
        <dbReference type="ARBA" id="ARBA00016197"/>
    </source>
</evidence>
<dbReference type="AlphaFoldDB" id="A0A1L9SD45"/>
<evidence type="ECO:0000256" key="5">
    <source>
        <dbReference type="ARBA" id="ARBA00023128"/>
    </source>
</evidence>
<proteinExistence type="inferred from homology"/>
<dbReference type="Pfam" id="PF01636">
    <property type="entry name" value="APH"/>
    <property type="match status" value="1"/>
</dbReference>
<dbReference type="VEuPathDB" id="FungiDB:ASPZODRAFT_676262"/>
<keyword evidence="9" id="KW-1185">Reference proteome</keyword>
<evidence type="ECO:0000313" key="9">
    <source>
        <dbReference type="Proteomes" id="UP000184188"/>
    </source>
</evidence>
<dbReference type="Gene3D" id="3.90.1200.10">
    <property type="match status" value="1"/>
</dbReference>
<dbReference type="Proteomes" id="UP000184188">
    <property type="component" value="Unassembled WGS sequence"/>
</dbReference>
<dbReference type="PANTHER" id="PTHR36091:SF1">
    <property type="entry name" value="ALTERED INHERITANCE OF MITOCHONDRIA PROTEIN 9, MITOCHONDRIAL"/>
    <property type="match status" value="1"/>
</dbReference>
<evidence type="ECO:0000256" key="4">
    <source>
        <dbReference type="ARBA" id="ARBA00022946"/>
    </source>
</evidence>
<keyword evidence="4" id="KW-0809">Transit peptide</keyword>
<organism evidence="8 9">
    <name type="scientific">Penicilliopsis zonata CBS 506.65</name>
    <dbReference type="NCBI Taxonomy" id="1073090"/>
    <lineage>
        <taxon>Eukaryota</taxon>
        <taxon>Fungi</taxon>
        <taxon>Dikarya</taxon>
        <taxon>Ascomycota</taxon>
        <taxon>Pezizomycotina</taxon>
        <taxon>Eurotiomycetes</taxon>
        <taxon>Eurotiomycetidae</taxon>
        <taxon>Eurotiales</taxon>
        <taxon>Aspergillaceae</taxon>
        <taxon>Penicilliopsis</taxon>
    </lineage>
</organism>
<comment type="similarity">
    <text evidence="2">Belongs to the AIM9 family.</text>
</comment>
<dbReference type="GeneID" id="34615943"/>
<dbReference type="InterPro" id="IPR011009">
    <property type="entry name" value="Kinase-like_dom_sf"/>
</dbReference>
<dbReference type="RefSeq" id="XP_022579599.1">
    <property type="nucleotide sequence ID" value="XM_022729479.1"/>
</dbReference>
<name>A0A1L9SD45_9EURO</name>
<evidence type="ECO:0000256" key="1">
    <source>
        <dbReference type="ARBA" id="ARBA00004173"/>
    </source>
</evidence>
<evidence type="ECO:0000313" key="8">
    <source>
        <dbReference type="EMBL" id="OJJ45089.1"/>
    </source>
</evidence>
<evidence type="ECO:0000259" key="7">
    <source>
        <dbReference type="Pfam" id="PF01636"/>
    </source>
</evidence>
<dbReference type="InterPro" id="IPR051035">
    <property type="entry name" value="Mito_inheritance_9"/>
</dbReference>
<evidence type="ECO:0000256" key="2">
    <source>
        <dbReference type="ARBA" id="ARBA00005543"/>
    </source>
</evidence>
<accession>A0A1L9SD45</accession>
<dbReference type="InterPro" id="IPR002575">
    <property type="entry name" value="Aminoglycoside_PTrfase"/>
</dbReference>
<dbReference type="EMBL" id="KV878346">
    <property type="protein sequence ID" value="OJJ45089.1"/>
    <property type="molecule type" value="Genomic_DNA"/>
</dbReference>
<keyword evidence="5" id="KW-0496">Mitochondrion</keyword>
<dbReference type="GO" id="GO:0005739">
    <property type="term" value="C:mitochondrion"/>
    <property type="evidence" value="ECO:0007669"/>
    <property type="project" value="UniProtKB-SubCell"/>
</dbReference>
<reference evidence="9" key="1">
    <citation type="journal article" date="2017" name="Genome Biol.">
        <title>Comparative genomics reveals high biological diversity and specific adaptations in the industrially and medically important fungal genus Aspergillus.</title>
        <authorList>
            <person name="de Vries R.P."/>
            <person name="Riley R."/>
            <person name="Wiebenga A."/>
            <person name="Aguilar-Osorio G."/>
            <person name="Amillis S."/>
            <person name="Uchima C.A."/>
            <person name="Anderluh G."/>
            <person name="Asadollahi M."/>
            <person name="Askin M."/>
            <person name="Barry K."/>
            <person name="Battaglia E."/>
            <person name="Bayram O."/>
            <person name="Benocci T."/>
            <person name="Braus-Stromeyer S.A."/>
            <person name="Caldana C."/>
            <person name="Canovas D."/>
            <person name="Cerqueira G.C."/>
            <person name="Chen F."/>
            <person name="Chen W."/>
            <person name="Choi C."/>
            <person name="Clum A."/>
            <person name="Dos Santos R.A."/>
            <person name="Damasio A.R."/>
            <person name="Diallinas G."/>
            <person name="Emri T."/>
            <person name="Fekete E."/>
            <person name="Flipphi M."/>
            <person name="Freyberg S."/>
            <person name="Gallo A."/>
            <person name="Gournas C."/>
            <person name="Habgood R."/>
            <person name="Hainaut M."/>
            <person name="Harispe M.L."/>
            <person name="Henrissat B."/>
            <person name="Hilden K.S."/>
            <person name="Hope R."/>
            <person name="Hossain A."/>
            <person name="Karabika E."/>
            <person name="Karaffa L."/>
            <person name="Karanyi Z."/>
            <person name="Krasevec N."/>
            <person name="Kuo A."/>
            <person name="Kusch H."/>
            <person name="LaButti K."/>
            <person name="Lagendijk E.L."/>
            <person name="Lapidus A."/>
            <person name="Levasseur A."/>
            <person name="Lindquist E."/>
            <person name="Lipzen A."/>
            <person name="Logrieco A.F."/>
            <person name="MacCabe A."/>
            <person name="Maekelae M.R."/>
            <person name="Malavazi I."/>
            <person name="Melin P."/>
            <person name="Meyer V."/>
            <person name="Mielnichuk N."/>
            <person name="Miskei M."/>
            <person name="Molnar A.P."/>
            <person name="Mule G."/>
            <person name="Ngan C.Y."/>
            <person name="Orejas M."/>
            <person name="Orosz E."/>
            <person name="Ouedraogo J.P."/>
            <person name="Overkamp K.M."/>
            <person name="Park H.-S."/>
            <person name="Perrone G."/>
            <person name="Piumi F."/>
            <person name="Punt P.J."/>
            <person name="Ram A.F."/>
            <person name="Ramon A."/>
            <person name="Rauscher S."/>
            <person name="Record E."/>
            <person name="Riano-Pachon D.M."/>
            <person name="Robert V."/>
            <person name="Roehrig J."/>
            <person name="Ruller R."/>
            <person name="Salamov A."/>
            <person name="Salih N.S."/>
            <person name="Samson R.A."/>
            <person name="Sandor E."/>
            <person name="Sanguinetti M."/>
            <person name="Schuetze T."/>
            <person name="Sepcic K."/>
            <person name="Shelest E."/>
            <person name="Sherlock G."/>
            <person name="Sophianopoulou V."/>
            <person name="Squina F.M."/>
            <person name="Sun H."/>
            <person name="Susca A."/>
            <person name="Todd R.B."/>
            <person name="Tsang A."/>
            <person name="Unkles S.E."/>
            <person name="van de Wiele N."/>
            <person name="van Rossen-Uffink D."/>
            <person name="Oliveira J.V."/>
            <person name="Vesth T.C."/>
            <person name="Visser J."/>
            <person name="Yu J.-H."/>
            <person name="Zhou M."/>
            <person name="Andersen M.R."/>
            <person name="Archer D.B."/>
            <person name="Baker S.E."/>
            <person name="Benoit I."/>
            <person name="Brakhage A.A."/>
            <person name="Braus G.H."/>
            <person name="Fischer R."/>
            <person name="Frisvad J.C."/>
            <person name="Goldman G.H."/>
            <person name="Houbraken J."/>
            <person name="Oakley B."/>
            <person name="Pocsi I."/>
            <person name="Scazzocchio C."/>
            <person name="Seiboth B."/>
            <person name="vanKuyk P.A."/>
            <person name="Wortman J."/>
            <person name="Dyer P.S."/>
            <person name="Grigoriev I.V."/>
        </authorList>
    </citation>
    <scope>NUCLEOTIDE SEQUENCE [LARGE SCALE GENOMIC DNA]</scope>
    <source>
        <strain evidence="9">CBS 506.65</strain>
    </source>
</reference>
<dbReference type="PANTHER" id="PTHR36091">
    <property type="entry name" value="ALTERED INHERITANCE OF MITOCHONDRIA PROTEIN 9, MITOCHONDRIAL"/>
    <property type="match status" value="1"/>
</dbReference>
<dbReference type="OrthoDB" id="2831558at2759"/>